<sequence length="148" mass="16939">MKILDHRGFSMLEALASVFIISLALTTAITIIATVRNQVISSDRQIAAVEVGSRIRNQIYLDYDYETLSLWLSDHNIIVDIENCGDVNNPISCSLFEYELNNQIYDYNVSIIFQSPTEQSIQFKVIHFTVEVVYHNSRKIQLEGMIYG</sequence>
<gene>
    <name evidence="2" type="ORF">QJ521_03385</name>
</gene>
<evidence type="ECO:0008006" key="4">
    <source>
        <dbReference type="Google" id="ProtNLM"/>
    </source>
</evidence>
<dbReference type="AlphaFoldDB" id="A0AAW6U744"/>
<protein>
    <recommendedName>
        <fullName evidence="4">Prepilin-type N-terminal cleavage/methylation domain-containing protein</fullName>
    </recommendedName>
</protein>
<proteinExistence type="predicted"/>
<accession>A0AAW6U744</accession>
<dbReference type="EMBL" id="JASCXW010000007">
    <property type="protein sequence ID" value="MDI6452600.1"/>
    <property type="molecule type" value="Genomic_DNA"/>
</dbReference>
<keyword evidence="1" id="KW-0812">Transmembrane</keyword>
<dbReference type="Proteomes" id="UP001431532">
    <property type="component" value="Unassembled WGS sequence"/>
</dbReference>
<organism evidence="2 3">
    <name type="scientific">Peloplasma aerotolerans</name>
    <dbReference type="NCBI Taxonomy" id="3044389"/>
    <lineage>
        <taxon>Bacteria</taxon>
        <taxon>Bacillati</taxon>
        <taxon>Mycoplasmatota</taxon>
        <taxon>Mollicutes</taxon>
        <taxon>Acholeplasmatales</taxon>
        <taxon>Acholeplasmataceae</taxon>
        <taxon>Peloplasma</taxon>
    </lineage>
</organism>
<keyword evidence="3" id="KW-1185">Reference proteome</keyword>
<evidence type="ECO:0000313" key="2">
    <source>
        <dbReference type="EMBL" id="MDI6452600.1"/>
    </source>
</evidence>
<keyword evidence="1" id="KW-0472">Membrane</keyword>
<feature type="transmembrane region" description="Helical" evidence="1">
    <location>
        <begin position="12"/>
        <end position="35"/>
    </location>
</feature>
<name>A0AAW6U744_9MOLU</name>
<reference evidence="2" key="1">
    <citation type="submission" date="2023-05" db="EMBL/GenBank/DDBJ databases">
        <title>Mariniplasma microaerophilum sp. nov., a novel anaerobic mollicute isolated from terrestrial mud volcano, Taman Peninsula, Russia.</title>
        <authorList>
            <person name="Khomyakova M.A."/>
            <person name="Merkel A.Y."/>
            <person name="Slobodkin A.I."/>
        </authorList>
    </citation>
    <scope>NUCLEOTIDE SEQUENCE</scope>
    <source>
        <strain evidence="2">M4Ah</strain>
    </source>
</reference>
<keyword evidence="1" id="KW-1133">Transmembrane helix</keyword>
<evidence type="ECO:0000313" key="3">
    <source>
        <dbReference type="Proteomes" id="UP001431532"/>
    </source>
</evidence>
<comment type="caution">
    <text evidence="2">The sequence shown here is derived from an EMBL/GenBank/DDBJ whole genome shotgun (WGS) entry which is preliminary data.</text>
</comment>
<evidence type="ECO:0000256" key="1">
    <source>
        <dbReference type="SAM" id="Phobius"/>
    </source>
</evidence>
<dbReference type="RefSeq" id="WP_282839016.1">
    <property type="nucleotide sequence ID" value="NZ_JASCXW010000007.1"/>
</dbReference>